<accession>A0A401TQV5</accession>
<evidence type="ECO:0000313" key="2">
    <source>
        <dbReference type="Proteomes" id="UP000287033"/>
    </source>
</evidence>
<feature type="non-terminal residue" evidence="1">
    <location>
        <position position="69"/>
    </location>
</feature>
<evidence type="ECO:0000313" key="1">
    <source>
        <dbReference type="EMBL" id="GCC45003.1"/>
    </source>
</evidence>
<dbReference type="Proteomes" id="UP000287033">
    <property type="component" value="Unassembled WGS sequence"/>
</dbReference>
<proteinExistence type="predicted"/>
<gene>
    <name evidence="1" type="ORF">chiPu_0028852</name>
</gene>
<comment type="caution">
    <text evidence="1">The sequence shown here is derived from an EMBL/GenBank/DDBJ whole genome shotgun (WGS) entry which is preliminary data.</text>
</comment>
<sequence>MLGNRTLSRHLFTSCVKVDTNGSEVLVSDLWKLFCDSETVENSSCDSYFVHNNLTEILGIPGMASGAIV</sequence>
<reference evidence="1 2" key="1">
    <citation type="journal article" date="2018" name="Nat. Ecol. Evol.">
        <title>Shark genomes provide insights into elasmobranch evolution and the origin of vertebrates.</title>
        <authorList>
            <person name="Hara Y"/>
            <person name="Yamaguchi K"/>
            <person name="Onimaru K"/>
            <person name="Kadota M"/>
            <person name="Koyanagi M"/>
            <person name="Keeley SD"/>
            <person name="Tatsumi K"/>
            <person name="Tanaka K"/>
            <person name="Motone F"/>
            <person name="Kageyama Y"/>
            <person name="Nozu R"/>
            <person name="Adachi N"/>
            <person name="Nishimura O"/>
            <person name="Nakagawa R"/>
            <person name="Tanegashima C"/>
            <person name="Kiyatake I"/>
            <person name="Matsumoto R"/>
            <person name="Murakumo K"/>
            <person name="Nishida K"/>
            <person name="Terakita A"/>
            <person name="Kuratani S"/>
            <person name="Sato K"/>
            <person name="Hyodo S Kuraku.S."/>
        </authorList>
    </citation>
    <scope>NUCLEOTIDE SEQUENCE [LARGE SCALE GENOMIC DNA]</scope>
</reference>
<protein>
    <submittedName>
        <fullName evidence="1">Uncharacterized protein</fullName>
    </submittedName>
</protein>
<dbReference type="STRING" id="137246.A0A401TQV5"/>
<dbReference type="EMBL" id="BEZZ01142068">
    <property type="protein sequence ID" value="GCC45003.1"/>
    <property type="molecule type" value="Genomic_DNA"/>
</dbReference>
<name>A0A401TQV5_CHIPU</name>
<keyword evidence="2" id="KW-1185">Reference proteome</keyword>
<dbReference type="AlphaFoldDB" id="A0A401TQV5"/>
<organism evidence="1 2">
    <name type="scientific">Chiloscyllium punctatum</name>
    <name type="common">Brownbanded bambooshark</name>
    <name type="synonym">Hemiscyllium punctatum</name>
    <dbReference type="NCBI Taxonomy" id="137246"/>
    <lineage>
        <taxon>Eukaryota</taxon>
        <taxon>Metazoa</taxon>
        <taxon>Chordata</taxon>
        <taxon>Craniata</taxon>
        <taxon>Vertebrata</taxon>
        <taxon>Chondrichthyes</taxon>
        <taxon>Elasmobranchii</taxon>
        <taxon>Galeomorphii</taxon>
        <taxon>Galeoidea</taxon>
        <taxon>Orectolobiformes</taxon>
        <taxon>Hemiscylliidae</taxon>
        <taxon>Chiloscyllium</taxon>
    </lineage>
</organism>
<dbReference type="OrthoDB" id="2020542at2759"/>